<keyword evidence="1" id="KW-0969">Cilium</keyword>
<gene>
    <name evidence="1" type="primary">fliF</name>
    <name evidence="1" type="ORF">FRZ06_11750</name>
</gene>
<dbReference type="Proteomes" id="UP000594014">
    <property type="component" value="Chromosome"/>
</dbReference>
<proteinExistence type="predicted"/>
<organism evidence="1 2">
    <name type="scientific">Anoxybacterium hadale</name>
    <dbReference type="NCBI Taxonomy" id="3408580"/>
    <lineage>
        <taxon>Bacteria</taxon>
        <taxon>Bacillati</taxon>
        <taxon>Bacillota</taxon>
        <taxon>Clostridia</taxon>
        <taxon>Peptostreptococcales</taxon>
        <taxon>Anaerovoracaceae</taxon>
        <taxon>Anoxybacterium</taxon>
    </lineage>
</organism>
<dbReference type="EMBL" id="CP042469">
    <property type="protein sequence ID" value="QOX63958.1"/>
    <property type="molecule type" value="Genomic_DNA"/>
</dbReference>
<keyword evidence="1" id="KW-0282">Flagellum</keyword>
<keyword evidence="2" id="KW-1185">Reference proteome</keyword>
<evidence type="ECO:0000313" key="1">
    <source>
        <dbReference type="EMBL" id="QOX63958.1"/>
    </source>
</evidence>
<keyword evidence="1" id="KW-0966">Cell projection</keyword>
<sequence length="519" mass="55703">MNEQIRKALEPLSQFWGGTSTLVKRIIIGGVIIAVIVALAFSILLNQKDYVVIFEQLSETETSEILSKLSEMKVDAKVDGSGAIMVLKEEESQVRMNLATAGYPKSGLSYYLIEQNSGMLTTDYERKLYMNLQLQERIAASIRTLEGVKDAVVTITIPEDEVFYLQEKEKPSASVVIHMKDGNPLKESQILGIRNLIAKAVNGLTPENIALTDSLGNDLLGDVTGNNPELSKINITREIENDIKKKITAVLLGPYRGEQFKVSVTATVDTDALVTESTTYLPSPDGNNSGVINEETRSDESSTSAQGSGGVAGTGSNSEIPTYPAGGSTGESSSTSTSENIKYQVSQTKSQSQKSGASIESISIGIAIDKSSFDPGERESIVQLVAYAAGVAPESVSVQNFQFYSEDTLPGLPPEEGGINRAVLFGGIAAGVLVLAALIAFLVLSRRRKTAAEEAMAMATAEDLEAGEALNSIFGAVEHDPIKPIVPIQDGKITEIKEFAKSNPEIAAQMIRSWLRNEE</sequence>
<evidence type="ECO:0000313" key="2">
    <source>
        <dbReference type="Proteomes" id="UP000594014"/>
    </source>
</evidence>
<protein>
    <submittedName>
        <fullName evidence="1">Flagellar M-ring protein FliF</fullName>
    </submittedName>
</protein>
<name>A0ACD1ACE1_9FIRM</name>
<reference evidence="1" key="1">
    <citation type="submission" date="2019-08" db="EMBL/GenBank/DDBJ databases">
        <title>Genome sequence of Clostridiales bacterium MT110.</title>
        <authorList>
            <person name="Cao J."/>
        </authorList>
    </citation>
    <scope>NUCLEOTIDE SEQUENCE</scope>
    <source>
        <strain evidence="1">MT110</strain>
    </source>
</reference>
<accession>A0ACD1ACE1</accession>